<dbReference type="SUPFAM" id="SSF54001">
    <property type="entry name" value="Cysteine proteinases"/>
    <property type="match status" value="1"/>
</dbReference>
<protein>
    <recommendedName>
        <fullName evidence="3">Permuted papain-like amidase YaeF/Yiix C92 family enzyme</fullName>
    </recommendedName>
</protein>
<proteinExistence type="predicted"/>
<evidence type="ECO:0008006" key="3">
    <source>
        <dbReference type="Google" id="ProtNLM"/>
    </source>
</evidence>
<dbReference type="RefSeq" id="WP_213274720.1">
    <property type="nucleotide sequence ID" value="NZ_VJYU01000002.1"/>
</dbReference>
<dbReference type="Pfam" id="PF05708">
    <property type="entry name" value="Peptidase_C92"/>
    <property type="match status" value="1"/>
</dbReference>
<accession>A0ABS5P1X9</accession>
<dbReference type="Gene3D" id="3.90.1720.10">
    <property type="entry name" value="endopeptidase domain like (from Nostoc punctiforme)"/>
    <property type="match status" value="1"/>
</dbReference>
<dbReference type="EMBL" id="VJYU01000002">
    <property type="protein sequence ID" value="MBS4240291.1"/>
    <property type="molecule type" value="Genomic_DNA"/>
</dbReference>
<gene>
    <name evidence="1" type="ORF">CVU5213_00840</name>
</gene>
<dbReference type="Proteomes" id="UP000811399">
    <property type="component" value="Unassembled WGS sequence"/>
</dbReference>
<evidence type="ECO:0000313" key="2">
    <source>
        <dbReference type="Proteomes" id="UP000811399"/>
    </source>
</evidence>
<organism evidence="1 2">
    <name type="scientific">Campylobacter vulpis</name>
    <dbReference type="NCBI Taxonomy" id="1655500"/>
    <lineage>
        <taxon>Bacteria</taxon>
        <taxon>Pseudomonadati</taxon>
        <taxon>Campylobacterota</taxon>
        <taxon>Epsilonproteobacteria</taxon>
        <taxon>Campylobacterales</taxon>
        <taxon>Campylobacteraceae</taxon>
        <taxon>Campylobacter</taxon>
    </lineage>
</organism>
<dbReference type="InterPro" id="IPR038765">
    <property type="entry name" value="Papain-like_cys_pep_sf"/>
</dbReference>
<name>A0ABS5P1X9_9BACT</name>
<sequence>MFDFLSLILISCAVFLYFNTATSSFLQPSKQQIQISKMENLKLPKLEIGDLIFRRGNSLESVIISQISGHYYTHLGILIASTPPLIIYATTDDNLNKPNQVILSSLEEFVSRAQALAIKRLPLTKAQKEIIALTAKSQLGKKFVLNEGNDTLYCTTFIENLLTPHIKLNLTYEELNLPTLSGKYLFPKAFFNEVQAKLIYEKRF</sequence>
<comment type="caution">
    <text evidence="1">The sequence shown here is derived from an EMBL/GenBank/DDBJ whole genome shotgun (WGS) entry which is preliminary data.</text>
</comment>
<reference evidence="1 2" key="1">
    <citation type="journal article" date="2021" name="Syst. Appl. Microbiol.">
        <title>nCampylobacter vulpis sp. nov. isolated from wild red foxes.</title>
        <authorList>
            <person name="Parisi A."/>
            <person name="Chiara M."/>
            <person name="Caffara M."/>
            <person name="Mion D."/>
            <person name="Miller W.G."/>
            <person name="Caruso M."/>
            <person name="Manzari C."/>
            <person name="Florio D."/>
            <person name="Capozzi L."/>
            <person name="D'Erchia A.M."/>
            <person name="Manzulli V."/>
            <person name="Zanoni R.G."/>
        </authorList>
    </citation>
    <scope>NUCLEOTIDE SEQUENCE [LARGE SCALE GENOMIC DNA]</scope>
    <source>
        <strain evidence="1 2">52/13</strain>
    </source>
</reference>
<keyword evidence="2" id="KW-1185">Reference proteome</keyword>
<evidence type="ECO:0000313" key="1">
    <source>
        <dbReference type="EMBL" id="MBS4240291.1"/>
    </source>
</evidence>
<dbReference type="InterPro" id="IPR024453">
    <property type="entry name" value="Peptidase_C92"/>
</dbReference>